<dbReference type="Gene3D" id="3.30.360.10">
    <property type="entry name" value="Dihydrodipicolinate Reductase, domain 2"/>
    <property type="match status" value="1"/>
</dbReference>
<dbReference type="Gene3D" id="3.40.50.720">
    <property type="entry name" value="NAD(P)-binding Rossmann-like Domain"/>
    <property type="match status" value="1"/>
</dbReference>
<dbReference type="RefSeq" id="WP_202008252.1">
    <property type="nucleotide sequence ID" value="NZ_JAERRB010000002.1"/>
</dbReference>
<dbReference type="InterPro" id="IPR005097">
    <property type="entry name" value="Sacchrp_dh_NADP-bd"/>
</dbReference>
<dbReference type="InterPro" id="IPR051168">
    <property type="entry name" value="AASS"/>
</dbReference>
<dbReference type="Pfam" id="PF03435">
    <property type="entry name" value="Sacchrp_dh_NADP"/>
    <property type="match status" value="1"/>
</dbReference>
<evidence type="ECO:0000259" key="3">
    <source>
        <dbReference type="Pfam" id="PF16653"/>
    </source>
</evidence>
<organism evidence="4 5">
    <name type="scientific">Chryseolinea lacunae</name>
    <dbReference type="NCBI Taxonomy" id="2801331"/>
    <lineage>
        <taxon>Bacteria</taxon>
        <taxon>Pseudomonadati</taxon>
        <taxon>Bacteroidota</taxon>
        <taxon>Cytophagia</taxon>
        <taxon>Cytophagales</taxon>
        <taxon>Fulvivirgaceae</taxon>
        <taxon>Chryseolinea</taxon>
    </lineage>
</organism>
<evidence type="ECO:0000259" key="2">
    <source>
        <dbReference type="Pfam" id="PF03435"/>
    </source>
</evidence>
<evidence type="ECO:0000256" key="1">
    <source>
        <dbReference type="ARBA" id="ARBA00023002"/>
    </source>
</evidence>
<dbReference type="EMBL" id="JAERRB010000002">
    <property type="protein sequence ID" value="MBL0740877.1"/>
    <property type="molecule type" value="Genomic_DNA"/>
</dbReference>
<dbReference type="SUPFAM" id="SSF51735">
    <property type="entry name" value="NAD(P)-binding Rossmann-fold domains"/>
    <property type="match status" value="1"/>
</dbReference>
<reference evidence="4 5" key="1">
    <citation type="submission" date="2021-01" db="EMBL/GenBank/DDBJ databases">
        <title>Chryseolinea sp. Jin1 Genome sequencing and assembly.</title>
        <authorList>
            <person name="Kim I."/>
        </authorList>
    </citation>
    <scope>NUCLEOTIDE SEQUENCE [LARGE SCALE GENOMIC DNA]</scope>
    <source>
        <strain evidence="4 5">Jin1</strain>
    </source>
</reference>
<evidence type="ECO:0000313" key="5">
    <source>
        <dbReference type="Proteomes" id="UP000613030"/>
    </source>
</evidence>
<dbReference type="InterPro" id="IPR032095">
    <property type="entry name" value="Sacchrp_dh-like_C"/>
</dbReference>
<dbReference type="Gene3D" id="1.10.1870.10">
    <property type="entry name" value="Domain 3, Saccharopine reductase"/>
    <property type="match status" value="1"/>
</dbReference>
<dbReference type="PANTHER" id="PTHR11133">
    <property type="entry name" value="SACCHAROPINE DEHYDROGENASE"/>
    <property type="match status" value="1"/>
</dbReference>
<protein>
    <submittedName>
        <fullName evidence="4">Saccharopine dehydrogenase NADP-binding domain-containing protein</fullName>
    </submittedName>
</protein>
<sequence length="443" mass="49429">MKEILVLGAGRSSTSLIQYLLRHAPAGQWSVTVGDVSEQSAREKIGTSVNGRAIVFDIMNEALSSAAIQGADVVISLMPANLHPLVAKHCLKHSKHLLNASYVSDEMKTFHDEALAKGLLFLNECGLDPGIDHMSAMQVIDNIKARGGKLTSFESFTGGLIAPETDPENPWRYKFTWNPRNVVMAGQGTAKFLQNGQYKYIPYQQLFQRITTVSVPGYGDYEGYANRDSLKYLETYGLQGIQTMLRGTLRNKGYCPAWNVLVQLGCCDDTYALDSVDKMTHRSFINSFLDFHDTQRVEEKLCAVLKLSPEGEEMKRLRWSGLFTSDPVGLATGTPAQILEHILSKRWKLIPGDKDLIVMWHRFRYEADGKKKEIQAHLIATGEDEVHTAMAKTVGLPVGIAAKLLLEGKFKTRGVAIPVKKEFYDPILHELSQTGIHLVEREY</sequence>
<proteinExistence type="predicted"/>
<keyword evidence="5" id="KW-1185">Reference proteome</keyword>
<dbReference type="SUPFAM" id="SSF55347">
    <property type="entry name" value="Glyceraldehyde-3-phosphate dehydrogenase-like, C-terminal domain"/>
    <property type="match status" value="1"/>
</dbReference>
<gene>
    <name evidence="4" type="ORF">JI741_06580</name>
</gene>
<dbReference type="PANTHER" id="PTHR11133:SF22">
    <property type="entry name" value="ALPHA-AMINOADIPIC SEMIALDEHYDE SYNTHASE, MITOCHONDRIAL"/>
    <property type="match status" value="1"/>
</dbReference>
<comment type="caution">
    <text evidence="4">The sequence shown here is derived from an EMBL/GenBank/DDBJ whole genome shotgun (WGS) entry which is preliminary data.</text>
</comment>
<accession>A0ABS1KNQ3</accession>
<name>A0ABS1KNQ3_9BACT</name>
<evidence type="ECO:0000313" key="4">
    <source>
        <dbReference type="EMBL" id="MBL0740877.1"/>
    </source>
</evidence>
<dbReference type="InterPro" id="IPR036291">
    <property type="entry name" value="NAD(P)-bd_dom_sf"/>
</dbReference>
<keyword evidence="1" id="KW-0560">Oxidoreductase</keyword>
<dbReference type="Pfam" id="PF16653">
    <property type="entry name" value="Sacchrp_dh_C"/>
    <property type="match status" value="1"/>
</dbReference>
<feature type="domain" description="Saccharopine dehydrogenase NADP binding" evidence="2">
    <location>
        <begin position="4"/>
        <end position="120"/>
    </location>
</feature>
<feature type="domain" description="Saccharopine dehydrogenase-like C-terminal" evidence="3">
    <location>
        <begin position="126"/>
        <end position="436"/>
    </location>
</feature>
<dbReference type="Proteomes" id="UP000613030">
    <property type="component" value="Unassembled WGS sequence"/>
</dbReference>